<organism evidence="2 3">
    <name type="scientific">Ameca splendens</name>
    <dbReference type="NCBI Taxonomy" id="208324"/>
    <lineage>
        <taxon>Eukaryota</taxon>
        <taxon>Metazoa</taxon>
        <taxon>Chordata</taxon>
        <taxon>Craniata</taxon>
        <taxon>Vertebrata</taxon>
        <taxon>Euteleostomi</taxon>
        <taxon>Actinopterygii</taxon>
        <taxon>Neopterygii</taxon>
        <taxon>Teleostei</taxon>
        <taxon>Neoteleostei</taxon>
        <taxon>Acanthomorphata</taxon>
        <taxon>Ovalentaria</taxon>
        <taxon>Atherinomorphae</taxon>
        <taxon>Cyprinodontiformes</taxon>
        <taxon>Goodeidae</taxon>
        <taxon>Ameca</taxon>
    </lineage>
</organism>
<keyword evidence="3" id="KW-1185">Reference proteome</keyword>
<reference evidence="2 3" key="1">
    <citation type="submission" date="2021-06" db="EMBL/GenBank/DDBJ databases">
        <authorList>
            <person name="Palmer J.M."/>
        </authorList>
    </citation>
    <scope>NUCLEOTIDE SEQUENCE [LARGE SCALE GENOMIC DNA]</scope>
    <source>
        <strain evidence="2 3">AS_MEX2019</strain>
        <tissue evidence="2">Muscle</tissue>
    </source>
</reference>
<sequence>MKVRRWQNCPVTQRARYPRQAAHSHITAKEKTTDVKGRRGAGAHLEQSTGGPQPGHVACSSQGKTETHRTNNHAHTH</sequence>
<evidence type="ECO:0000313" key="3">
    <source>
        <dbReference type="Proteomes" id="UP001469553"/>
    </source>
</evidence>
<feature type="compositionally biased region" description="Basic and acidic residues" evidence="1">
    <location>
        <begin position="27"/>
        <end position="37"/>
    </location>
</feature>
<dbReference type="Proteomes" id="UP001469553">
    <property type="component" value="Unassembled WGS sequence"/>
</dbReference>
<evidence type="ECO:0000256" key="1">
    <source>
        <dbReference type="SAM" id="MobiDB-lite"/>
    </source>
</evidence>
<comment type="caution">
    <text evidence="2">The sequence shown here is derived from an EMBL/GenBank/DDBJ whole genome shotgun (WGS) entry which is preliminary data.</text>
</comment>
<dbReference type="EMBL" id="JAHRIP010057254">
    <property type="protein sequence ID" value="MEQ2303062.1"/>
    <property type="molecule type" value="Genomic_DNA"/>
</dbReference>
<gene>
    <name evidence="2" type="ORF">AMECASPLE_012896</name>
</gene>
<accession>A0ABV0ZBB6</accession>
<feature type="region of interest" description="Disordered" evidence="1">
    <location>
        <begin position="1"/>
        <end position="77"/>
    </location>
</feature>
<evidence type="ECO:0000313" key="2">
    <source>
        <dbReference type="EMBL" id="MEQ2303062.1"/>
    </source>
</evidence>
<protein>
    <submittedName>
        <fullName evidence="2">Uncharacterized protein</fullName>
    </submittedName>
</protein>
<proteinExistence type="predicted"/>
<name>A0ABV0ZBB6_9TELE</name>